<dbReference type="OrthoDB" id="3527382at2759"/>
<feature type="compositionally biased region" description="Low complexity" evidence="1">
    <location>
        <begin position="211"/>
        <end position="222"/>
    </location>
</feature>
<dbReference type="EMBL" id="PHWZ01000020">
    <property type="protein sequence ID" value="TEY84165.1"/>
    <property type="molecule type" value="Genomic_DNA"/>
</dbReference>
<keyword evidence="4" id="KW-1185">Reference proteome</keyword>
<dbReference type="InterPro" id="IPR045518">
    <property type="entry name" value="2EXR"/>
</dbReference>
<evidence type="ECO:0000259" key="2">
    <source>
        <dbReference type="Pfam" id="PF20150"/>
    </source>
</evidence>
<reference evidence="3 4" key="1">
    <citation type="submission" date="2017-11" db="EMBL/GenBank/DDBJ databases">
        <title>Comparative genomics of Botrytis spp.</title>
        <authorList>
            <person name="Valero-Jimenez C.A."/>
            <person name="Tapia P."/>
            <person name="Veloso J."/>
            <person name="Silva-Moreno E."/>
            <person name="Staats M."/>
            <person name="Valdes J.H."/>
            <person name="Van Kan J.A.L."/>
        </authorList>
    </citation>
    <scope>NUCLEOTIDE SEQUENCE [LARGE SCALE GENOMIC DNA]</scope>
    <source>
        <strain evidence="3 4">MUCL2830</strain>
    </source>
</reference>
<gene>
    <name evidence="3" type="ORF">BOTCAL_0020g00410</name>
</gene>
<evidence type="ECO:0000313" key="4">
    <source>
        <dbReference type="Proteomes" id="UP000297299"/>
    </source>
</evidence>
<protein>
    <recommendedName>
        <fullName evidence="2">2EXR domain-containing protein</fullName>
    </recommendedName>
</protein>
<dbReference type="PANTHER" id="PTHR35910:SF6">
    <property type="entry name" value="2EXR DOMAIN-CONTAINING PROTEIN"/>
    <property type="match status" value="1"/>
</dbReference>
<dbReference type="AlphaFoldDB" id="A0A4Y8DFC5"/>
<accession>A0A4Y8DFC5</accession>
<organism evidence="3 4">
    <name type="scientific">Botryotinia calthae</name>
    <dbReference type="NCBI Taxonomy" id="38488"/>
    <lineage>
        <taxon>Eukaryota</taxon>
        <taxon>Fungi</taxon>
        <taxon>Dikarya</taxon>
        <taxon>Ascomycota</taxon>
        <taxon>Pezizomycotina</taxon>
        <taxon>Leotiomycetes</taxon>
        <taxon>Helotiales</taxon>
        <taxon>Sclerotiniaceae</taxon>
        <taxon>Botryotinia</taxon>
    </lineage>
</organism>
<name>A0A4Y8DFC5_9HELO</name>
<evidence type="ECO:0000256" key="1">
    <source>
        <dbReference type="SAM" id="MobiDB-lite"/>
    </source>
</evidence>
<feature type="region of interest" description="Disordered" evidence="1">
    <location>
        <begin position="201"/>
        <end position="222"/>
    </location>
</feature>
<evidence type="ECO:0000313" key="3">
    <source>
        <dbReference type="EMBL" id="TEY84165.1"/>
    </source>
</evidence>
<dbReference type="Pfam" id="PF20150">
    <property type="entry name" value="2EXR"/>
    <property type="match status" value="1"/>
</dbReference>
<dbReference type="Proteomes" id="UP000297299">
    <property type="component" value="Unassembled WGS sequence"/>
</dbReference>
<proteinExistence type="predicted"/>
<dbReference type="PANTHER" id="PTHR35910">
    <property type="entry name" value="2EXR DOMAIN-CONTAINING PROTEIN"/>
    <property type="match status" value="1"/>
</dbReference>
<feature type="domain" description="2EXR" evidence="2">
    <location>
        <begin position="30"/>
        <end position="112"/>
    </location>
</feature>
<sequence length="324" mass="37224">MHNLLPRLYSSSDIHQGDCDSPSSLTLTHFHLFPSLPTELRYKIWHLAILPRVLEPSLDFPNDEQKAQYPRRRPPPALFSTTQESRTICLDEYIVHTLRNKPFYIHRGLDTLFLPISNRMSKELSYTEPFYCWLISQISTLALEISIDPALLNFRPSSKSFRVVPPRAAIIPSLDGYMWIYSLTSPSTILYLTFQLNSARPRPRSTPPPQSTSSLESACSPSSPIDRYYRDINQYADRTIISEYKEDCETNIPWSKLLPKPKLVPDPMAIIRRQQMALRLESEGMVTKNDTQGALRMTIMFLLSMEVKSCRLEVNDGEKNALAK</sequence>
<comment type="caution">
    <text evidence="3">The sequence shown here is derived from an EMBL/GenBank/DDBJ whole genome shotgun (WGS) entry which is preliminary data.</text>
</comment>